<reference evidence="2" key="1">
    <citation type="submission" date="2020-06" db="EMBL/GenBank/DDBJ databases">
        <authorList>
            <consortium name="Plant Systems Biology data submission"/>
        </authorList>
    </citation>
    <scope>NUCLEOTIDE SEQUENCE</scope>
    <source>
        <strain evidence="2">D6</strain>
    </source>
</reference>
<protein>
    <submittedName>
        <fullName evidence="2">Uncharacterized protein</fullName>
    </submittedName>
</protein>
<accession>A0A9N8DW52</accession>
<proteinExistence type="predicted"/>
<comment type="caution">
    <text evidence="2">The sequence shown here is derived from an EMBL/GenBank/DDBJ whole genome shotgun (WGS) entry which is preliminary data.</text>
</comment>
<dbReference type="Proteomes" id="UP001153069">
    <property type="component" value="Unassembled WGS sequence"/>
</dbReference>
<dbReference type="AlphaFoldDB" id="A0A9N8DW52"/>
<name>A0A9N8DW52_9STRA</name>
<gene>
    <name evidence="2" type="ORF">SEMRO_419_G139070.1</name>
</gene>
<feature type="region of interest" description="Disordered" evidence="1">
    <location>
        <begin position="1"/>
        <end position="30"/>
    </location>
</feature>
<evidence type="ECO:0000256" key="1">
    <source>
        <dbReference type="SAM" id="MobiDB-lite"/>
    </source>
</evidence>
<evidence type="ECO:0000313" key="3">
    <source>
        <dbReference type="Proteomes" id="UP001153069"/>
    </source>
</evidence>
<keyword evidence="3" id="KW-1185">Reference proteome</keyword>
<sequence>MVAVKGPDGDEEETKNHVGDDSSAPSEALDSLSSTFDHALSTCKETLLQMLHDREFEEVKEKLLAIDSLKKTVNEAMKEASMAPAPRFSRAMLDASEVSQTEKAILSPDLWAITYDQLMHVDALAARLFGRSYSKKTMRDINKRMIEPLCKRTWTSYALSLNPLGLKLDVFITHSWYVFLMD</sequence>
<evidence type="ECO:0000313" key="2">
    <source>
        <dbReference type="EMBL" id="CAB9510078.1"/>
    </source>
</evidence>
<organism evidence="2 3">
    <name type="scientific">Seminavis robusta</name>
    <dbReference type="NCBI Taxonomy" id="568900"/>
    <lineage>
        <taxon>Eukaryota</taxon>
        <taxon>Sar</taxon>
        <taxon>Stramenopiles</taxon>
        <taxon>Ochrophyta</taxon>
        <taxon>Bacillariophyta</taxon>
        <taxon>Bacillariophyceae</taxon>
        <taxon>Bacillariophycidae</taxon>
        <taxon>Naviculales</taxon>
        <taxon>Naviculaceae</taxon>
        <taxon>Seminavis</taxon>
    </lineage>
</organism>
<dbReference type="EMBL" id="CAICTM010000418">
    <property type="protein sequence ID" value="CAB9510078.1"/>
    <property type="molecule type" value="Genomic_DNA"/>
</dbReference>